<reference evidence="1 2" key="1">
    <citation type="submission" date="2022-10" db="EMBL/GenBank/DDBJ databases">
        <title>The complete genomes of actinobacterial strains from the NBC collection.</title>
        <authorList>
            <person name="Joergensen T.S."/>
            <person name="Alvarez Arevalo M."/>
            <person name="Sterndorff E.B."/>
            <person name="Faurdal D."/>
            <person name="Vuksanovic O."/>
            <person name="Mourched A.-S."/>
            <person name="Charusanti P."/>
            <person name="Shaw S."/>
            <person name="Blin K."/>
            <person name="Weber T."/>
        </authorList>
    </citation>
    <scope>NUCLEOTIDE SEQUENCE [LARGE SCALE GENOMIC DNA]</scope>
    <source>
        <strain evidence="1 2">NBC 01774</strain>
    </source>
</reference>
<evidence type="ECO:0000313" key="2">
    <source>
        <dbReference type="Proteomes" id="UP001344251"/>
    </source>
</evidence>
<gene>
    <name evidence="1" type="ORF">OG863_15695</name>
</gene>
<sequence>MDVHTLAKALRLRSEKWPERCPHAGGRVLGRGLSGHSAVLLSPSGLEFVRTLGSM</sequence>
<accession>A0ABZ1FGK2</accession>
<dbReference type="RefSeq" id="WP_326618786.1">
    <property type="nucleotide sequence ID" value="NZ_CP109106.1"/>
</dbReference>
<organism evidence="1 2">
    <name type="scientific">Streptomyces decoyicus</name>
    <dbReference type="NCBI Taxonomy" id="249567"/>
    <lineage>
        <taxon>Bacteria</taxon>
        <taxon>Bacillati</taxon>
        <taxon>Actinomycetota</taxon>
        <taxon>Actinomycetes</taxon>
        <taxon>Kitasatosporales</taxon>
        <taxon>Streptomycetaceae</taxon>
        <taxon>Streptomyces</taxon>
    </lineage>
</organism>
<keyword evidence="2" id="KW-1185">Reference proteome</keyword>
<name>A0ABZ1FGK2_9ACTN</name>
<evidence type="ECO:0000313" key="1">
    <source>
        <dbReference type="EMBL" id="WSB69281.1"/>
    </source>
</evidence>
<proteinExistence type="predicted"/>
<dbReference type="EMBL" id="CP109106">
    <property type="protein sequence ID" value="WSB69281.1"/>
    <property type="molecule type" value="Genomic_DNA"/>
</dbReference>
<protein>
    <submittedName>
        <fullName evidence="1">Uncharacterized protein</fullName>
    </submittedName>
</protein>
<dbReference type="Proteomes" id="UP001344251">
    <property type="component" value="Chromosome"/>
</dbReference>